<evidence type="ECO:0000256" key="2">
    <source>
        <dbReference type="ARBA" id="ARBA00012438"/>
    </source>
</evidence>
<dbReference type="SMART" id="SM00387">
    <property type="entry name" value="HATPase_c"/>
    <property type="match status" value="1"/>
</dbReference>
<evidence type="ECO:0000313" key="11">
    <source>
        <dbReference type="EMBL" id="PAE88067.1"/>
    </source>
</evidence>
<dbReference type="PANTHER" id="PTHR43711">
    <property type="entry name" value="TWO-COMPONENT HISTIDINE KINASE"/>
    <property type="match status" value="1"/>
</dbReference>
<dbReference type="AlphaFoldDB" id="A0A268NX04"/>
<dbReference type="InterPro" id="IPR005467">
    <property type="entry name" value="His_kinase_dom"/>
</dbReference>
<dbReference type="InterPro" id="IPR036890">
    <property type="entry name" value="HATPase_C_sf"/>
</dbReference>
<dbReference type="InterPro" id="IPR003594">
    <property type="entry name" value="HATPase_dom"/>
</dbReference>
<dbReference type="InterPro" id="IPR036097">
    <property type="entry name" value="HisK_dim/P_sf"/>
</dbReference>
<keyword evidence="3" id="KW-0597">Phosphoprotein</keyword>
<dbReference type="CDD" id="cd00075">
    <property type="entry name" value="HATPase"/>
    <property type="match status" value="1"/>
</dbReference>
<dbReference type="EC" id="2.7.13.3" evidence="2"/>
<comment type="catalytic activity">
    <reaction evidence="1">
        <text>ATP + protein L-histidine = ADP + protein N-phospho-L-histidine.</text>
        <dbReference type="EC" id="2.7.13.3"/>
    </reaction>
</comment>
<evidence type="ECO:0000256" key="3">
    <source>
        <dbReference type="ARBA" id="ARBA00022553"/>
    </source>
</evidence>
<gene>
    <name evidence="11" type="ORF">CHH72_14555</name>
</gene>
<keyword evidence="4" id="KW-0808">Transferase</keyword>
<dbReference type="Proteomes" id="UP000216207">
    <property type="component" value="Unassembled WGS sequence"/>
</dbReference>
<keyword evidence="9" id="KW-0472">Membrane</keyword>
<feature type="transmembrane region" description="Helical" evidence="9">
    <location>
        <begin position="55"/>
        <end position="82"/>
    </location>
</feature>
<evidence type="ECO:0000256" key="8">
    <source>
        <dbReference type="ARBA" id="ARBA00023012"/>
    </source>
</evidence>
<dbReference type="Gene3D" id="1.10.287.130">
    <property type="match status" value="1"/>
</dbReference>
<dbReference type="InterPro" id="IPR050736">
    <property type="entry name" value="Sensor_HK_Regulatory"/>
</dbReference>
<dbReference type="SUPFAM" id="SSF55874">
    <property type="entry name" value="ATPase domain of HSP90 chaperone/DNA topoisomerase II/histidine kinase"/>
    <property type="match status" value="1"/>
</dbReference>
<evidence type="ECO:0000256" key="4">
    <source>
        <dbReference type="ARBA" id="ARBA00022679"/>
    </source>
</evidence>
<evidence type="ECO:0000259" key="10">
    <source>
        <dbReference type="PROSITE" id="PS50109"/>
    </source>
</evidence>
<dbReference type="Pfam" id="PF02518">
    <property type="entry name" value="HATPase_c"/>
    <property type="match status" value="1"/>
</dbReference>
<dbReference type="GO" id="GO:0000155">
    <property type="term" value="F:phosphorelay sensor kinase activity"/>
    <property type="evidence" value="ECO:0007669"/>
    <property type="project" value="InterPro"/>
</dbReference>
<protein>
    <recommendedName>
        <fullName evidence="2">histidine kinase</fullName>
        <ecNumber evidence="2">2.7.13.3</ecNumber>
    </recommendedName>
</protein>
<evidence type="ECO:0000313" key="12">
    <source>
        <dbReference type="Proteomes" id="UP000216207"/>
    </source>
</evidence>
<dbReference type="GO" id="GO:0005524">
    <property type="term" value="F:ATP binding"/>
    <property type="evidence" value="ECO:0007669"/>
    <property type="project" value="UniProtKB-KW"/>
</dbReference>
<dbReference type="Gene3D" id="3.30.565.10">
    <property type="entry name" value="Histidine kinase-like ATPase, C-terminal domain"/>
    <property type="match status" value="1"/>
</dbReference>
<dbReference type="InterPro" id="IPR003661">
    <property type="entry name" value="HisK_dim/P_dom"/>
</dbReference>
<keyword evidence="9" id="KW-0812">Transmembrane</keyword>
<keyword evidence="9" id="KW-1133">Transmembrane helix</keyword>
<feature type="transmembrane region" description="Helical" evidence="9">
    <location>
        <begin position="7"/>
        <end position="35"/>
    </location>
</feature>
<evidence type="ECO:0000256" key="7">
    <source>
        <dbReference type="ARBA" id="ARBA00022840"/>
    </source>
</evidence>
<name>A0A268NX04_SHOCL</name>
<dbReference type="PRINTS" id="PR00344">
    <property type="entry name" value="BCTRLSENSOR"/>
</dbReference>
<accession>A0A268NX04</accession>
<dbReference type="CDD" id="cd00082">
    <property type="entry name" value="HisKA"/>
    <property type="match status" value="1"/>
</dbReference>
<evidence type="ECO:0000256" key="1">
    <source>
        <dbReference type="ARBA" id="ARBA00000085"/>
    </source>
</evidence>
<dbReference type="RefSeq" id="WP_095236104.1">
    <property type="nucleotide sequence ID" value="NZ_NPCC01000023.1"/>
</dbReference>
<keyword evidence="5" id="KW-0547">Nucleotide-binding</keyword>
<keyword evidence="7" id="KW-0067">ATP-binding</keyword>
<dbReference type="PROSITE" id="PS50109">
    <property type="entry name" value="HIS_KIN"/>
    <property type="match status" value="1"/>
</dbReference>
<evidence type="ECO:0000256" key="5">
    <source>
        <dbReference type="ARBA" id="ARBA00022741"/>
    </source>
</evidence>
<dbReference type="SMART" id="SM00388">
    <property type="entry name" value="HisKA"/>
    <property type="match status" value="1"/>
</dbReference>
<sequence length="361" mass="41467">MTLIQRTMLLVLFFLIASAVVISISFVLIVVVVILSMEIVPALRHVNIKVYQALVLLFVIGCYSYTIGTIVGKPLLAVIGWLKGLSEEKYNRHHYTEQFAFLWNKHNKIKWYYRPFKDILFRLQELSTSLERNRREIVRENKNREQWLSGISHDLKTPFSYIKGYLDLMTSQDISLTEDERNQAMHLIKQKTDEIEGLVHTFQIQQTQPVVLKTRSDLVSFLREVILDAANNPKAARDHFTFETSIDAYEYYFDPRLLKRVMQNLLINAVLHNPPDTKIMVRLEAKDHLYITVADNGVGMPAHILQNVFDYRVRGETKATGGEGIGLAVVKALVEEHQGQIDVQSSPNQGTLMTITLPLNE</sequence>
<comment type="caution">
    <text evidence="11">The sequence shown here is derived from an EMBL/GenBank/DDBJ whole genome shotgun (WGS) entry which is preliminary data.</text>
</comment>
<keyword evidence="6" id="KW-0418">Kinase</keyword>
<organism evidence="11 12">
    <name type="scientific">Shouchella clausii</name>
    <name type="common">Alkalihalobacillus clausii</name>
    <dbReference type="NCBI Taxonomy" id="79880"/>
    <lineage>
        <taxon>Bacteria</taxon>
        <taxon>Bacillati</taxon>
        <taxon>Bacillota</taxon>
        <taxon>Bacilli</taxon>
        <taxon>Bacillales</taxon>
        <taxon>Bacillaceae</taxon>
        <taxon>Shouchella</taxon>
    </lineage>
</organism>
<evidence type="ECO:0000256" key="9">
    <source>
        <dbReference type="SAM" id="Phobius"/>
    </source>
</evidence>
<dbReference type="InterPro" id="IPR004358">
    <property type="entry name" value="Sig_transdc_His_kin-like_C"/>
</dbReference>
<dbReference type="SUPFAM" id="SSF47384">
    <property type="entry name" value="Homodimeric domain of signal transducing histidine kinase"/>
    <property type="match status" value="1"/>
</dbReference>
<keyword evidence="8" id="KW-0902">Two-component regulatory system</keyword>
<dbReference type="PANTHER" id="PTHR43711:SF1">
    <property type="entry name" value="HISTIDINE KINASE 1"/>
    <property type="match status" value="1"/>
</dbReference>
<evidence type="ECO:0000256" key="6">
    <source>
        <dbReference type="ARBA" id="ARBA00022777"/>
    </source>
</evidence>
<proteinExistence type="predicted"/>
<feature type="domain" description="Histidine kinase" evidence="10">
    <location>
        <begin position="150"/>
        <end position="361"/>
    </location>
</feature>
<reference evidence="11 12" key="1">
    <citation type="submission" date="2017-07" db="EMBL/GenBank/DDBJ databases">
        <title>Isolation and whole genome analysis of endospore-forming bacteria from heroin.</title>
        <authorList>
            <person name="Kalinowski J."/>
            <person name="Ahrens B."/>
            <person name="Al-Dilaimi A."/>
            <person name="Winkler A."/>
            <person name="Wibberg D."/>
            <person name="Schleenbecker U."/>
            <person name="Ruckert C."/>
            <person name="Wolfel R."/>
            <person name="Grass G."/>
        </authorList>
    </citation>
    <scope>NUCLEOTIDE SEQUENCE [LARGE SCALE GENOMIC DNA]</scope>
    <source>
        <strain evidence="11 12">7539</strain>
    </source>
</reference>
<dbReference type="Pfam" id="PF00512">
    <property type="entry name" value="HisKA"/>
    <property type="match status" value="1"/>
</dbReference>
<dbReference type="EMBL" id="NPCC01000023">
    <property type="protein sequence ID" value="PAE88067.1"/>
    <property type="molecule type" value="Genomic_DNA"/>
</dbReference>